<evidence type="ECO:0000256" key="10">
    <source>
        <dbReference type="ARBA" id="ARBA00022833"/>
    </source>
</evidence>
<dbReference type="Pfam" id="PF01434">
    <property type="entry name" value="Peptidase_M41"/>
    <property type="match status" value="1"/>
</dbReference>
<keyword evidence="14" id="KW-0496">Mitochondrion</keyword>
<dbReference type="InterPro" id="IPR003960">
    <property type="entry name" value="ATPase_AAA_CS"/>
</dbReference>
<evidence type="ECO:0000256" key="2">
    <source>
        <dbReference type="ARBA" id="ARBA00004325"/>
    </source>
</evidence>
<evidence type="ECO:0000256" key="5">
    <source>
        <dbReference type="ARBA" id="ARBA00022670"/>
    </source>
</evidence>
<evidence type="ECO:0000256" key="11">
    <source>
        <dbReference type="ARBA" id="ARBA00022840"/>
    </source>
</evidence>
<dbReference type="GO" id="GO:0046872">
    <property type="term" value="F:metal ion binding"/>
    <property type="evidence" value="ECO:0007669"/>
    <property type="project" value="UniProtKB-KW"/>
</dbReference>
<evidence type="ECO:0000256" key="8">
    <source>
        <dbReference type="ARBA" id="ARBA00022741"/>
    </source>
</evidence>
<dbReference type="GO" id="GO:0005743">
    <property type="term" value="C:mitochondrial inner membrane"/>
    <property type="evidence" value="ECO:0007669"/>
    <property type="project" value="TreeGrafter"/>
</dbReference>
<proteinExistence type="inferred from homology"/>
<evidence type="ECO:0000256" key="17">
    <source>
        <dbReference type="SAM" id="Phobius"/>
    </source>
</evidence>
<evidence type="ECO:0000256" key="7">
    <source>
        <dbReference type="ARBA" id="ARBA00022723"/>
    </source>
</evidence>
<comment type="cofactor">
    <cofactor evidence="1">
        <name>Zn(2+)</name>
        <dbReference type="ChEBI" id="CHEBI:29105"/>
    </cofactor>
</comment>
<dbReference type="CDD" id="cd19501">
    <property type="entry name" value="RecA-like_FtsH"/>
    <property type="match status" value="1"/>
</dbReference>
<dbReference type="Pfam" id="PF00004">
    <property type="entry name" value="AAA"/>
    <property type="match status" value="1"/>
</dbReference>
<evidence type="ECO:0000256" key="14">
    <source>
        <dbReference type="ARBA" id="ARBA00023128"/>
    </source>
</evidence>
<dbReference type="InterPro" id="IPR041569">
    <property type="entry name" value="AAA_lid_3"/>
</dbReference>
<evidence type="ECO:0000256" key="12">
    <source>
        <dbReference type="ARBA" id="ARBA00022989"/>
    </source>
</evidence>
<evidence type="ECO:0000256" key="15">
    <source>
        <dbReference type="ARBA" id="ARBA00023136"/>
    </source>
</evidence>
<reference evidence="18" key="1">
    <citation type="submission" date="2020-11" db="EMBL/GenBank/DDBJ databases">
        <authorList>
            <person name="Tran Van P."/>
        </authorList>
    </citation>
    <scope>NUCLEOTIDE SEQUENCE</scope>
</reference>
<evidence type="ECO:0000256" key="13">
    <source>
        <dbReference type="ARBA" id="ARBA00023049"/>
    </source>
</evidence>
<dbReference type="GO" id="GO:0006515">
    <property type="term" value="P:protein quality control for misfolded or incompletely synthesized proteins"/>
    <property type="evidence" value="ECO:0007669"/>
    <property type="project" value="TreeGrafter"/>
</dbReference>
<dbReference type="FunFam" id="1.10.8.60:FF:000001">
    <property type="entry name" value="ATP-dependent zinc metalloprotease FtsH"/>
    <property type="match status" value="1"/>
</dbReference>
<dbReference type="GO" id="GO:0004176">
    <property type="term" value="F:ATP-dependent peptidase activity"/>
    <property type="evidence" value="ECO:0007669"/>
    <property type="project" value="InterPro"/>
</dbReference>
<keyword evidence="7" id="KW-0479">Metal-binding</keyword>
<protein>
    <submittedName>
        <fullName evidence="18">Uncharacterized protein</fullName>
    </submittedName>
</protein>
<dbReference type="InterPro" id="IPR005936">
    <property type="entry name" value="FtsH"/>
</dbReference>
<evidence type="ECO:0000313" key="18">
    <source>
        <dbReference type="EMBL" id="CAD7226332.1"/>
    </source>
</evidence>
<keyword evidence="12 17" id="KW-1133">Transmembrane helix</keyword>
<keyword evidence="8" id="KW-0547">Nucleotide-binding</keyword>
<dbReference type="InterPro" id="IPR003959">
    <property type="entry name" value="ATPase_AAA_core"/>
</dbReference>
<sequence>MLSGMQSQNLMPLLCTPGLGFLSVLRGTSNSLPKRNHHQRTPAQQRRNEEASSENSPDENAAFKALDRWAELTLSCVRGSSAAETEAVLRRFLLPLSPSWPSSSSYVSNLTFELNKSDPLLAASPSALWEATFGLNLRNRSRAASHDVRQFRGICTRLVGTDIGVPGLSHGRGLLVATPAVAFTSCRAFTRRESSGISGKRGARTATSNSPILEKFRAKTGAFQLAGMEKHEKIKSMLDDPALSKAEQDKLKVAFAEGFMAADPSKETRKGRIFKIFQQFLVIGLFVAVLMTLLGSFGAGIFRVQVGPASEVHPEDINVTFDDVKGVDEAKQELMDVVEFLKNPEKFSSLGGKLPKGVLLVGPPGTGKTLLARAVAGEAEVPFFHAAGPEFDEILVGQGARRVRDLFRAAKLRAPCVVFIDEIDSVGSKRTTSVLHPYANQTINQLLAEMDGKIFSFSFHANEGVIVLGATNRVDDLDKALTRPGRFDVTVTVPLPDFTGRRDILELYLSRVTKHPEVDMEKLARGTTGFTGADLENVVNQAAVKAAMENADYVTQRHLEWARDKILMGPARKMRLPDEEANLVTAFHEGGHAVVAFYTQDAQALHKVTIIPRGQSLGHTSYIPEKERYHVTRSQLLAMLDTLMGGRAAEELIFGISKVTSGAASDLKEATRIAEHMVKEWGMSDKVGLRYIEDESGALVRVNPLGSSTTEAVDSEITRILQESYERAKKILTKHAKGHYALADALMKYETLDVSEIKAILSGDDFPSPGAPHTACPKPRKKGQGDFESALKDLPGKVLEEAEGRAKKHVLRG</sequence>
<keyword evidence="13" id="KW-0482">Metalloprotease</keyword>
<dbReference type="Gene3D" id="3.40.50.300">
    <property type="entry name" value="P-loop containing nucleotide triphosphate hydrolases"/>
    <property type="match status" value="1"/>
</dbReference>
<dbReference type="Gene3D" id="1.20.58.760">
    <property type="entry name" value="Peptidase M41"/>
    <property type="match status" value="1"/>
</dbReference>
<keyword evidence="6 17" id="KW-0812">Transmembrane</keyword>
<dbReference type="GO" id="GO:0007005">
    <property type="term" value="P:mitochondrion organization"/>
    <property type="evidence" value="ECO:0007669"/>
    <property type="project" value="TreeGrafter"/>
</dbReference>
<dbReference type="SUPFAM" id="SSF52540">
    <property type="entry name" value="P-loop containing nucleoside triphosphate hydrolases"/>
    <property type="match status" value="1"/>
</dbReference>
<dbReference type="FunFam" id="3.40.50.300:FF:000195">
    <property type="entry name" value="ATP-dependent zinc metalloprotease FTSH 11"/>
    <property type="match status" value="1"/>
</dbReference>
<dbReference type="PROSITE" id="PS00674">
    <property type="entry name" value="AAA"/>
    <property type="match status" value="1"/>
</dbReference>
<gene>
    <name evidence="18" type="ORF">CTOB1V02_LOCUS4252</name>
</gene>
<dbReference type="GO" id="GO:0005524">
    <property type="term" value="F:ATP binding"/>
    <property type="evidence" value="ECO:0007669"/>
    <property type="project" value="UniProtKB-KW"/>
</dbReference>
<evidence type="ECO:0000256" key="1">
    <source>
        <dbReference type="ARBA" id="ARBA00001947"/>
    </source>
</evidence>
<name>A0A7R8ZNZ6_9CRUS</name>
<dbReference type="GO" id="GO:0016887">
    <property type="term" value="F:ATP hydrolysis activity"/>
    <property type="evidence" value="ECO:0007669"/>
    <property type="project" value="InterPro"/>
</dbReference>
<feature type="compositionally biased region" description="Basic and acidic residues" evidence="16">
    <location>
        <begin position="783"/>
        <end position="794"/>
    </location>
</feature>
<feature type="region of interest" description="Disordered" evidence="16">
    <location>
        <begin position="764"/>
        <end position="794"/>
    </location>
</feature>
<dbReference type="InterPro" id="IPR003593">
    <property type="entry name" value="AAA+_ATPase"/>
</dbReference>
<dbReference type="InterPro" id="IPR000642">
    <property type="entry name" value="Peptidase_M41"/>
</dbReference>
<comment type="similarity">
    <text evidence="4">In the N-terminal section; belongs to the AAA ATPase family.</text>
</comment>
<dbReference type="SUPFAM" id="SSF140990">
    <property type="entry name" value="FtsH protease domain-like"/>
    <property type="match status" value="1"/>
</dbReference>
<keyword evidence="9" id="KW-0378">Hydrolase</keyword>
<dbReference type="Pfam" id="PF17862">
    <property type="entry name" value="AAA_lid_3"/>
    <property type="match status" value="1"/>
</dbReference>
<dbReference type="InterPro" id="IPR037219">
    <property type="entry name" value="Peptidase_M41-like"/>
</dbReference>
<feature type="region of interest" description="Disordered" evidence="16">
    <location>
        <begin position="30"/>
        <end position="59"/>
    </location>
</feature>
<dbReference type="HAMAP" id="MF_01458">
    <property type="entry name" value="FtsH"/>
    <property type="match status" value="1"/>
</dbReference>
<dbReference type="PANTHER" id="PTHR23076:SF97">
    <property type="entry name" value="ATP-DEPENDENT ZINC METALLOPROTEASE YME1L1"/>
    <property type="match status" value="1"/>
</dbReference>
<evidence type="ECO:0000256" key="4">
    <source>
        <dbReference type="ARBA" id="ARBA00010550"/>
    </source>
</evidence>
<accession>A0A7R8ZNZ6</accession>
<dbReference type="OrthoDB" id="6362170at2759"/>
<dbReference type="InterPro" id="IPR027417">
    <property type="entry name" value="P-loop_NTPase"/>
</dbReference>
<keyword evidence="15 17" id="KW-0472">Membrane</keyword>
<keyword evidence="10" id="KW-0862">Zinc</keyword>
<dbReference type="FunFam" id="1.20.58.760:FF:000002">
    <property type="entry name" value="ATP-dependent zinc metalloprotease FtsH"/>
    <property type="match status" value="1"/>
</dbReference>
<dbReference type="AlphaFoldDB" id="A0A7R8ZNZ6"/>
<keyword evidence="11" id="KW-0067">ATP-binding</keyword>
<evidence type="ECO:0000256" key="3">
    <source>
        <dbReference type="ARBA" id="ARBA00010044"/>
    </source>
</evidence>
<evidence type="ECO:0000256" key="6">
    <source>
        <dbReference type="ARBA" id="ARBA00022692"/>
    </source>
</evidence>
<dbReference type="SMART" id="SM00382">
    <property type="entry name" value="AAA"/>
    <property type="match status" value="1"/>
</dbReference>
<comment type="similarity">
    <text evidence="3">In the C-terminal section; belongs to the peptidase M41 family.</text>
</comment>
<dbReference type="GO" id="GO:0004222">
    <property type="term" value="F:metalloendopeptidase activity"/>
    <property type="evidence" value="ECO:0007669"/>
    <property type="project" value="InterPro"/>
</dbReference>
<dbReference type="PANTHER" id="PTHR23076">
    <property type="entry name" value="METALLOPROTEASE M41 FTSH"/>
    <property type="match status" value="1"/>
</dbReference>
<evidence type="ECO:0000256" key="16">
    <source>
        <dbReference type="SAM" id="MobiDB-lite"/>
    </source>
</evidence>
<dbReference type="EMBL" id="OB660804">
    <property type="protein sequence ID" value="CAD7226332.1"/>
    <property type="molecule type" value="Genomic_DNA"/>
</dbReference>
<organism evidence="18">
    <name type="scientific">Cyprideis torosa</name>
    <dbReference type="NCBI Taxonomy" id="163714"/>
    <lineage>
        <taxon>Eukaryota</taxon>
        <taxon>Metazoa</taxon>
        <taxon>Ecdysozoa</taxon>
        <taxon>Arthropoda</taxon>
        <taxon>Crustacea</taxon>
        <taxon>Oligostraca</taxon>
        <taxon>Ostracoda</taxon>
        <taxon>Podocopa</taxon>
        <taxon>Podocopida</taxon>
        <taxon>Cytherocopina</taxon>
        <taxon>Cytheroidea</taxon>
        <taxon>Cytherideidae</taxon>
        <taxon>Cyprideis</taxon>
    </lineage>
</organism>
<dbReference type="Gene3D" id="1.10.8.60">
    <property type="match status" value="1"/>
</dbReference>
<evidence type="ECO:0000256" key="9">
    <source>
        <dbReference type="ARBA" id="ARBA00022801"/>
    </source>
</evidence>
<keyword evidence="5" id="KW-0645">Protease</keyword>
<comment type="subcellular location">
    <subcellularLocation>
        <location evidence="2">Mitochondrion membrane</location>
    </subcellularLocation>
</comment>
<feature type="transmembrane region" description="Helical" evidence="17">
    <location>
        <begin position="280"/>
        <end position="302"/>
    </location>
</feature>